<name>A0A397CYI8_APHAT</name>
<dbReference type="GO" id="GO:0060285">
    <property type="term" value="P:cilium-dependent cell motility"/>
    <property type="evidence" value="ECO:0007669"/>
    <property type="project" value="TreeGrafter"/>
</dbReference>
<dbReference type="AlphaFoldDB" id="A0A397CYI8"/>
<dbReference type="Proteomes" id="UP000265716">
    <property type="component" value="Unassembled WGS sequence"/>
</dbReference>
<dbReference type="InterPro" id="IPR039505">
    <property type="entry name" value="DRC1/2_N"/>
</dbReference>
<feature type="coiled-coil region" evidence="3">
    <location>
        <begin position="240"/>
        <end position="367"/>
    </location>
</feature>
<dbReference type="Pfam" id="PF14772">
    <property type="entry name" value="NYD-SP28"/>
    <property type="match status" value="1"/>
</dbReference>
<feature type="compositionally biased region" description="Polar residues" evidence="4">
    <location>
        <begin position="50"/>
        <end position="59"/>
    </location>
</feature>
<comment type="similarity">
    <text evidence="1">Belongs to the DRC1 family.</text>
</comment>
<dbReference type="PANTHER" id="PTHR21625:SF1">
    <property type="entry name" value="DYNEIN REGULATORY COMPLEX PROTEIN 1"/>
    <property type="match status" value="1"/>
</dbReference>
<evidence type="ECO:0008006" key="9">
    <source>
        <dbReference type="Google" id="ProtNLM"/>
    </source>
</evidence>
<dbReference type="GO" id="GO:0003352">
    <property type="term" value="P:regulation of cilium movement"/>
    <property type="evidence" value="ECO:0007669"/>
    <property type="project" value="TreeGrafter"/>
</dbReference>
<evidence type="ECO:0000256" key="3">
    <source>
        <dbReference type="SAM" id="Coils"/>
    </source>
</evidence>
<feature type="compositionally biased region" description="Low complexity" evidence="4">
    <location>
        <begin position="428"/>
        <end position="445"/>
    </location>
</feature>
<dbReference type="VEuPathDB" id="FungiDB:H257_10752"/>
<dbReference type="InterPro" id="IPR039750">
    <property type="entry name" value="DRC1/DRC2"/>
</dbReference>
<feature type="domain" description="Dynein regulatory complex protein 1 C-terminal" evidence="6">
    <location>
        <begin position="598"/>
        <end position="656"/>
    </location>
</feature>
<dbReference type="GO" id="GO:0005858">
    <property type="term" value="C:axonemal dynein complex"/>
    <property type="evidence" value="ECO:0007669"/>
    <property type="project" value="InterPro"/>
</dbReference>
<dbReference type="GO" id="GO:0070286">
    <property type="term" value="P:axonemal dynein complex assembly"/>
    <property type="evidence" value="ECO:0007669"/>
    <property type="project" value="InterPro"/>
</dbReference>
<feature type="region of interest" description="Disordered" evidence="4">
    <location>
        <begin position="562"/>
        <end position="592"/>
    </location>
</feature>
<feature type="region of interest" description="Disordered" evidence="4">
    <location>
        <begin position="1"/>
        <end position="59"/>
    </location>
</feature>
<organism evidence="7 8">
    <name type="scientific">Aphanomyces astaci</name>
    <name type="common">Crayfish plague agent</name>
    <dbReference type="NCBI Taxonomy" id="112090"/>
    <lineage>
        <taxon>Eukaryota</taxon>
        <taxon>Sar</taxon>
        <taxon>Stramenopiles</taxon>
        <taxon>Oomycota</taxon>
        <taxon>Saprolegniomycetes</taxon>
        <taxon>Saprolegniales</taxon>
        <taxon>Verrucalvaceae</taxon>
        <taxon>Aphanomyces</taxon>
    </lineage>
</organism>
<evidence type="ECO:0000259" key="6">
    <source>
        <dbReference type="Pfam" id="PF14775"/>
    </source>
</evidence>
<accession>A0A397CYI8</accession>
<proteinExistence type="inferred from homology"/>
<dbReference type="InterPro" id="IPR029440">
    <property type="entry name" value="DRC1_C"/>
</dbReference>
<feature type="domain" description="Dynein regulatory complex protein 1/2 N-terminal" evidence="5">
    <location>
        <begin position="77"/>
        <end position="180"/>
    </location>
</feature>
<feature type="coiled-coil region" evidence="3">
    <location>
        <begin position="177"/>
        <end position="215"/>
    </location>
</feature>
<sequence>MESKGEVDPNERENRIHARRGRIDTRNANKDDENKKKKSSSTDAKKMNRGAQQIADSLNQLDKRKITGIQEVTDIRVRADDTENTRRINEEDRKQKRIEKLQQEAITSGSRNAAVEMRWADLYDYNMPQELYKVDQLQLQSEACGAILASKDGLIKDFQTQLKAKDEEYVVALKVQANDVETLVDRMSQQYREMQEEYELELEQIEDAFLKARQILLISTNKSEIDSLFEKRREMEMTFMEAKQARDEQSQKEIEDLRVKDAEDYNKLKIKLETDIQTLEQQLEEMRATYQLNTEKLEYNYRVLTERDMENSATLNQQKRKLSRLKDALSGLIQKYTQTDAHQRHQNTELTEDYRRITKQYKDLQKKFQHFEDHDGHKYDQVWAMHHQVAMDHVEKVLQADKIIHEQQLGLVWLGGASTSEDDTTNPASSSTEDGGGASSSTGGAETRKVSSTKLKCMLKLLASEAGFLVNANVLQAIDTMDEDEAELVRADSILRSLGVESEGDMERLLGFFFHDANVVGGGEDDDEGKQTLTMGLKVQPDQVIQTIQFFVDELNKEKRLHGNRPRRAVKKHDDNNDEEHHGHHRAGGRGRKEDKYFWARAQQILPDTTQRVWLALEKGLTEYNTVLKQRKVLIDAVSALQMQNSELKALLRQYLGSAVNDELLIPPTQMIRVQEPRGL</sequence>
<evidence type="ECO:0000256" key="4">
    <source>
        <dbReference type="SAM" id="MobiDB-lite"/>
    </source>
</evidence>
<feature type="compositionally biased region" description="Basic and acidic residues" evidence="4">
    <location>
        <begin position="1"/>
        <end position="35"/>
    </location>
</feature>
<dbReference type="Pfam" id="PF14775">
    <property type="entry name" value="NYD-SP28_assoc"/>
    <property type="match status" value="1"/>
</dbReference>
<dbReference type="VEuPathDB" id="FungiDB:H257_10751"/>
<evidence type="ECO:0000259" key="5">
    <source>
        <dbReference type="Pfam" id="PF14772"/>
    </source>
</evidence>
<gene>
    <name evidence="7" type="ORF">DYB38_005645</name>
</gene>
<dbReference type="PANTHER" id="PTHR21625">
    <property type="entry name" value="NYD-SP28 PROTEIN"/>
    <property type="match status" value="1"/>
</dbReference>
<dbReference type="EMBL" id="QUTC01006509">
    <property type="protein sequence ID" value="RHY51786.1"/>
    <property type="molecule type" value="Genomic_DNA"/>
</dbReference>
<reference evidence="7 8" key="1">
    <citation type="submission" date="2018-08" db="EMBL/GenBank/DDBJ databases">
        <title>Aphanomyces genome sequencing and annotation.</title>
        <authorList>
            <person name="Minardi D."/>
            <person name="Oidtmann B."/>
            <person name="Van Der Giezen M."/>
            <person name="Studholme D.J."/>
        </authorList>
    </citation>
    <scope>NUCLEOTIDE SEQUENCE [LARGE SCALE GENOMIC DNA]</scope>
    <source>
        <strain evidence="7 8">SA</strain>
    </source>
</reference>
<feature type="compositionally biased region" description="Basic and acidic residues" evidence="4">
    <location>
        <begin position="572"/>
        <end position="582"/>
    </location>
</feature>
<evidence type="ECO:0000256" key="2">
    <source>
        <dbReference type="ARBA" id="ARBA00023054"/>
    </source>
</evidence>
<evidence type="ECO:0000313" key="7">
    <source>
        <dbReference type="EMBL" id="RHY51786.1"/>
    </source>
</evidence>
<protein>
    <recommendedName>
        <fullName evidence="9">Dynein regulatory complex protein 1/2 N-terminal domain-containing protein</fullName>
    </recommendedName>
</protein>
<feature type="region of interest" description="Disordered" evidence="4">
    <location>
        <begin position="418"/>
        <end position="447"/>
    </location>
</feature>
<comment type="caution">
    <text evidence="7">The sequence shown here is derived from an EMBL/GenBank/DDBJ whole genome shotgun (WGS) entry which is preliminary data.</text>
</comment>
<keyword evidence="2 3" id="KW-0175">Coiled coil</keyword>
<evidence type="ECO:0000313" key="8">
    <source>
        <dbReference type="Proteomes" id="UP000265716"/>
    </source>
</evidence>
<evidence type="ECO:0000256" key="1">
    <source>
        <dbReference type="ARBA" id="ARBA00009688"/>
    </source>
</evidence>
<feature type="compositionally biased region" description="Basic residues" evidence="4">
    <location>
        <begin position="562"/>
        <end position="571"/>
    </location>
</feature>